<dbReference type="InterPro" id="IPR010775">
    <property type="entry name" value="DUF1365"/>
</dbReference>
<accession>A0A1H8MPN5</accession>
<evidence type="ECO:0000313" key="2">
    <source>
        <dbReference type="Proteomes" id="UP000198893"/>
    </source>
</evidence>
<dbReference type="RefSeq" id="WP_093115179.1">
    <property type="nucleotide sequence ID" value="NZ_FODS01000002.1"/>
</dbReference>
<gene>
    <name evidence="1" type="ORF">SAMN04490248_102189</name>
</gene>
<dbReference type="Proteomes" id="UP000198893">
    <property type="component" value="Unassembled WGS sequence"/>
</dbReference>
<organism evidence="1 2">
    <name type="scientific">Salinihabitans flavidus</name>
    <dbReference type="NCBI Taxonomy" id="569882"/>
    <lineage>
        <taxon>Bacteria</taxon>
        <taxon>Pseudomonadati</taxon>
        <taxon>Pseudomonadota</taxon>
        <taxon>Alphaproteobacteria</taxon>
        <taxon>Rhodobacterales</taxon>
        <taxon>Roseobacteraceae</taxon>
        <taxon>Salinihabitans</taxon>
    </lineage>
</organism>
<name>A0A1H8MPN5_9RHOB</name>
<reference evidence="1 2" key="1">
    <citation type="submission" date="2016-10" db="EMBL/GenBank/DDBJ databases">
        <authorList>
            <person name="de Groot N.N."/>
        </authorList>
    </citation>
    <scope>NUCLEOTIDE SEQUENCE [LARGE SCALE GENOMIC DNA]</scope>
    <source>
        <strain evidence="1 2">DSM 27842</strain>
    </source>
</reference>
<evidence type="ECO:0000313" key="1">
    <source>
        <dbReference type="EMBL" id="SEO19194.1"/>
    </source>
</evidence>
<dbReference type="PANTHER" id="PTHR33973">
    <property type="entry name" value="OS07G0153300 PROTEIN"/>
    <property type="match status" value="1"/>
</dbReference>
<dbReference type="OrthoDB" id="9778801at2"/>
<evidence type="ECO:0008006" key="3">
    <source>
        <dbReference type="Google" id="ProtNLM"/>
    </source>
</evidence>
<dbReference type="STRING" id="569882.SAMN04490248_102189"/>
<dbReference type="PANTHER" id="PTHR33973:SF4">
    <property type="entry name" value="OS07G0153300 PROTEIN"/>
    <property type="match status" value="1"/>
</dbReference>
<sequence>MTAGAEHIRGRTWHGRRGAIANAFSYGVDFVLLEPEAPRLPALLSHNRFNLWAVHDRHHGGARGAGEGAAWVRRQLAAHGHPDPEEARIELLTQPSFLGLHFNPVSFWLIWHAGALNAVIAEVNNTMGDRHSYFCARPGFAPIRPRDEITATKIFHVSPFQDTRGTYRFHFRVTDRRIAIRIALEDGAGGVLATLNGARRPATPRSLLGAALRRPMGSGRVVALILWQALKLWAKGARFRRRPAPPAEEISS</sequence>
<dbReference type="EMBL" id="FODS01000002">
    <property type="protein sequence ID" value="SEO19194.1"/>
    <property type="molecule type" value="Genomic_DNA"/>
</dbReference>
<proteinExistence type="predicted"/>
<dbReference type="AlphaFoldDB" id="A0A1H8MPN5"/>
<dbReference type="Pfam" id="PF07103">
    <property type="entry name" value="DUF1365"/>
    <property type="match status" value="1"/>
</dbReference>
<protein>
    <recommendedName>
        <fullName evidence="3">Cyclopropane-fatty-acyl-phospholipid synthase</fullName>
    </recommendedName>
</protein>
<keyword evidence="2" id="KW-1185">Reference proteome</keyword>